<keyword evidence="8" id="KW-1185">Reference proteome</keyword>
<dbReference type="PANTHER" id="PTHR11117:SF2">
    <property type="entry name" value="SUCCINATE--COA LIGASE [ADP_GDP-FORMING] SUBUNIT ALPHA, MITOCHONDRIAL"/>
    <property type="match status" value="1"/>
</dbReference>
<dbReference type="KEGG" id="pstg:E8M01_11795"/>
<dbReference type="GO" id="GO:0004776">
    <property type="term" value="F:succinate-CoA ligase (GDP-forming) activity"/>
    <property type="evidence" value="ECO:0007669"/>
    <property type="project" value="TreeGrafter"/>
</dbReference>
<feature type="active site" description="Tele-phosphohistidine intermediate" evidence="5">
    <location>
        <position position="248"/>
    </location>
</feature>
<organism evidence="7 8">
    <name type="scientific">Phreatobacter stygius</name>
    <dbReference type="NCBI Taxonomy" id="1940610"/>
    <lineage>
        <taxon>Bacteria</taxon>
        <taxon>Pseudomonadati</taxon>
        <taxon>Pseudomonadota</taxon>
        <taxon>Alphaproteobacteria</taxon>
        <taxon>Hyphomicrobiales</taxon>
        <taxon>Phreatobacteraceae</taxon>
        <taxon>Phreatobacter</taxon>
    </lineage>
</organism>
<dbReference type="Gene3D" id="3.40.50.720">
    <property type="entry name" value="NAD(P)-binding Rossmann-like Domain"/>
    <property type="match status" value="1"/>
</dbReference>
<dbReference type="PROSITE" id="PS00399">
    <property type="entry name" value="SUCCINYL_COA_LIG_2"/>
    <property type="match status" value="1"/>
</dbReference>
<name>A0A4D7AZT8_9HYPH</name>
<dbReference type="InterPro" id="IPR005811">
    <property type="entry name" value="SUCC_ACL_C"/>
</dbReference>
<dbReference type="Pfam" id="PF02629">
    <property type="entry name" value="CoA_binding"/>
    <property type="match status" value="1"/>
</dbReference>
<dbReference type="InterPro" id="IPR017440">
    <property type="entry name" value="Cit_synth/succinyl-CoA_lig_AS"/>
</dbReference>
<evidence type="ECO:0000256" key="3">
    <source>
        <dbReference type="ARBA" id="ARBA00022741"/>
    </source>
</evidence>
<dbReference type="InterPro" id="IPR003781">
    <property type="entry name" value="CoA-bd"/>
</dbReference>
<dbReference type="InterPro" id="IPR016102">
    <property type="entry name" value="Succinyl-CoA_synth-like"/>
</dbReference>
<dbReference type="InterPro" id="IPR036291">
    <property type="entry name" value="NAD(P)-bd_dom_sf"/>
</dbReference>
<reference evidence="7 8" key="1">
    <citation type="submission" date="2019-04" db="EMBL/GenBank/DDBJ databases">
        <title>Phreatobacter aquaticus sp. nov.</title>
        <authorList>
            <person name="Choi A."/>
        </authorList>
    </citation>
    <scope>NUCLEOTIDE SEQUENCE [LARGE SCALE GENOMIC DNA]</scope>
    <source>
        <strain evidence="7 8">KCTC 52518</strain>
    </source>
</reference>
<dbReference type="PIRSF" id="PIRSF001553">
    <property type="entry name" value="SucCS_alpha"/>
    <property type="match status" value="1"/>
</dbReference>
<dbReference type="RefSeq" id="WP_136960296.1">
    <property type="nucleotide sequence ID" value="NZ_CP039690.1"/>
</dbReference>
<evidence type="ECO:0000256" key="1">
    <source>
        <dbReference type="ARBA" id="ARBA00022532"/>
    </source>
</evidence>
<dbReference type="Pfam" id="PF00549">
    <property type="entry name" value="Ligase_CoA"/>
    <property type="match status" value="1"/>
</dbReference>
<keyword evidence="1" id="KW-0816">Tricarboxylic acid cycle</keyword>
<dbReference type="InterPro" id="IPR005810">
    <property type="entry name" value="CoA_lig_alpha"/>
</dbReference>
<evidence type="ECO:0000313" key="7">
    <source>
        <dbReference type="EMBL" id="QCI64845.1"/>
    </source>
</evidence>
<dbReference type="AlphaFoldDB" id="A0A4D7AZT8"/>
<dbReference type="GO" id="GO:0006099">
    <property type="term" value="P:tricarboxylic acid cycle"/>
    <property type="evidence" value="ECO:0007669"/>
    <property type="project" value="UniProtKB-UniPathway"/>
</dbReference>
<dbReference type="EC" id="6.2.1.5" evidence="7"/>
<evidence type="ECO:0000256" key="4">
    <source>
        <dbReference type="ARBA" id="ARBA00060724"/>
    </source>
</evidence>
<dbReference type="Gene3D" id="3.40.50.261">
    <property type="entry name" value="Succinyl-CoA synthetase domains"/>
    <property type="match status" value="1"/>
</dbReference>
<sequence>MAVFLDRDTRAICQGMTGWAGTHHVARMMEYGTKVVGGVTPGKGGRSHLNLPVYDRVADARRETGANASILFVPPPTAAAAMIEAIEAEMPLVVVVTERVPVLDMVRVRDALKGGRTILVGANSQGILVPGIGKLGVMATGSERPGGIGIVSRSASLTSEVVAQITTAGLGQSTTVGIGGDPIHGIGMRECLERLLDDADTEGVVLIGEIGGTEEEEVADYIAGLRPSKPIVALIVGREAPPARRMGHAGTLTLRGTGDAAAKIKALAAAGVRIAPSPHLVGETIRQALAERR</sequence>
<feature type="domain" description="CoA-binding" evidence="6">
    <location>
        <begin position="4"/>
        <end position="100"/>
    </location>
</feature>
<dbReference type="PRINTS" id="PR01798">
    <property type="entry name" value="SCOASYNTHASE"/>
</dbReference>
<dbReference type="SUPFAM" id="SSF51735">
    <property type="entry name" value="NAD(P)-binding Rossmann-fold domains"/>
    <property type="match status" value="1"/>
</dbReference>
<dbReference type="GO" id="GO:0000166">
    <property type="term" value="F:nucleotide binding"/>
    <property type="evidence" value="ECO:0007669"/>
    <property type="project" value="UniProtKB-KW"/>
</dbReference>
<evidence type="ECO:0000256" key="5">
    <source>
        <dbReference type="PIRSR" id="PIRSR001553-1"/>
    </source>
</evidence>
<evidence type="ECO:0000256" key="2">
    <source>
        <dbReference type="ARBA" id="ARBA00022598"/>
    </source>
</evidence>
<keyword evidence="3" id="KW-0547">Nucleotide-binding</keyword>
<accession>A0A4D7AZT8</accession>
<comment type="similarity">
    <text evidence="4">Belongs to the succinate/malate CoA ligase alpha subunit family.</text>
</comment>
<dbReference type="OrthoDB" id="9807196at2"/>
<dbReference type="SUPFAM" id="SSF52210">
    <property type="entry name" value="Succinyl-CoA synthetase domains"/>
    <property type="match status" value="1"/>
</dbReference>
<proteinExistence type="inferred from homology"/>
<dbReference type="UniPathway" id="UPA00223">
    <property type="reaction ID" value="UER00999"/>
</dbReference>
<dbReference type="Proteomes" id="UP000298781">
    <property type="component" value="Chromosome"/>
</dbReference>
<dbReference type="NCBIfam" id="NF004230">
    <property type="entry name" value="PRK05678.1"/>
    <property type="match status" value="1"/>
</dbReference>
<gene>
    <name evidence="7" type="primary">sucD</name>
    <name evidence="7" type="ORF">E8M01_11795</name>
</gene>
<dbReference type="EMBL" id="CP039690">
    <property type="protein sequence ID" value="QCI64845.1"/>
    <property type="molecule type" value="Genomic_DNA"/>
</dbReference>
<dbReference type="GO" id="GO:0009361">
    <property type="term" value="C:succinate-CoA ligase complex (ADP-forming)"/>
    <property type="evidence" value="ECO:0007669"/>
    <property type="project" value="TreeGrafter"/>
</dbReference>
<evidence type="ECO:0000313" key="8">
    <source>
        <dbReference type="Proteomes" id="UP000298781"/>
    </source>
</evidence>
<dbReference type="FunFam" id="3.40.50.720:FF:000277">
    <property type="entry name" value="Succinate--CoA ligase [ADP-forming] subunit alpha"/>
    <property type="match status" value="1"/>
</dbReference>
<dbReference type="SMART" id="SM00881">
    <property type="entry name" value="CoA_binding"/>
    <property type="match status" value="1"/>
</dbReference>
<dbReference type="GO" id="GO:0004775">
    <property type="term" value="F:succinate-CoA ligase (ADP-forming) activity"/>
    <property type="evidence" value="ECO:0007669"/>
    <property type="project" value="UniProtKB-EC"/>
</dbReference>
<evidence type="ECO:0000259" key="6">
    <source>
        <dbReference type="SMART" id="SM00881"/>
    </source>
</evidence>
<keyword evidence="2 7" id="KW-0436">Ligase</keyword>
<dbReference type="PANTHER" id="PTHR11117">
    <property type="entry name" value="SUCCINYL-COA LIGASE SUBUNIT ALPHA"/>
    <property type="match status" value="1"/>
</dbReference>
<protein>
    <submittedName>
        <fullName evidence="7">Succinate--CoA ligase subunit alpha</fullName>
        <ecNumber evidence="7">6.2.1.5</ecNumber>
    </submittedName>
</protein>